<dbReference type="AlphaFoldDB" id="A0A1M5ZLA0"/>
<sequence length="102" mass="11393">MHKTVKHRISLVLLALFISMKMLGLHVLAHDGDQEHFVHCKLCEHAVVGDHYNPALLSDNTAFQVLTPQAPATTQIVDRYAFTFCDNFIANPLFSRPPPAQA</sequence>
<accession>A0A1M5ZLA0</accession>
<dbReference type="STRING" id="573501.SAMN04487999_3218"/>
<evidence type="ECO:0000313" key="1">
    <source>
        <dbReference type="EMBL" id="RXG26942.1"/>
    </source>
</evidence>
<name>A0A1M5ZLA0_9FLAO</name>
<dbReference type="RefSeq" id="WP_072984807.1">
    <property type="nucleotide sequence ID" value="NZ_FQXT01000006.1"/>
</dbReference>
<dbReference type="OrthoDB" id="1452502at2"/>
<dbReference type="Proteomes" id="UP000184240">
    <property type="component" value="Unassembled WGS sequence"/>
</dbReference>
<evidence type="ECO:0000313" key="2">
    <source>
        <dbReference type="EMBL" id="SHI24909.1"/>
    </source>
</evidence>
<reference evidence="1 4" key="3">
    <citation type="submission" date="2018-07" db="EMBL/GenBank/DDBJ databases">
        <title>Leeuwenhoekiella genomics.</title>
        <authorList>
            <person name="Tahon G."/>
            <person name="Willems A."/>
        </authorList>
    </citation>
    <scope>NUCLEOTIDE SEQUENCE [LARGE SCALE GENOMIC DNA]</scope>
    <source>
        <strain evidence="1 4">LMG 24856</strain>
    </source>
</reference>
<reference evidence="2" key="1">
    <citation type="submission" date="2016-11" db="EMBL/GenBank/DDBJ databases">
        <authorList>
            <person name="Jaros S."/>
            <person name="Januszkiewicz K."/>
            <person name="Wedrychowicz H."/>
        </authorList>
    </citation>
    <scope>NUCLEOTIDE SEQUENCE [LARGE SCALE GENOMIC DNA]</scope>
    <source>
        <strain evidence="2">DSM 19859</strain>
    </source>
</reference>
<proteinExistence type="predicted"/>
<organism evidence="2 3">
    <name type="scientific">Leeuwenhoekiella palythoae</name>
    <dbReference type="NCBI Taxonomy" id="573501"/>
    <lineage>
        <taxon>Bacteria</taxon>
        <taxon>Pseudomonadati</taxon>
        <taxon>Bacteroidota</taxon>
        <taxon>Flavobacteriia</taxon>
        <taxon>Flavobacteriales</taxon>
        <taxon>Flavobacteriaceae</taxon>
        <taxon>Leeuwenhoekiella</taxon>
    </lineage>
</organism>
<keyword evidence="4" id="KW-1185">Reference proteome</keyword>
<protein>
    <submittedName>
        <fullName evidence="2">Uncharacterized protein</fullName>
    </submittedName>
</protein>
<reference evidence="3" key="2">
    <citation type="submission" date="2016-11" db="EMBL/GenBank/DDBJ databases">
        <authorList>
            <person name="Varghese N."/>
            <person name="Submissions S."/>
        </authorList>
    </citation>
    <scope>NUCLEOTIDE SEQUENCE [LARGE SCALE GENOMIC DNA]</scope>
    <source>
        <strain evidence="3">DSM 19859</strain>
    </source>
</reference>
<evidence type="ECO:0000313" key="3">
    <source>
        <dbReference type="Proteomes" id="UP000184240"/>
    </source>
</evidence>
<dbReference type="Proteomes" id="UP000290037">
    <property type="component" value="Unassembled WGS sequence"/>
</dbReference>
<evidence type="ECO:0000313" key="4">
    <source>
        <dbReference type="Proteomes" id="UP000290037"/>
    </source>
</evidence>
<dbReference type="EMBL" id="QOVN01000010">
    <property type="protein sequence ID" value="RXG26942.1"/>
    <property type="molecule type" value="Genomic_DNA"/>
</dbReference>
<dbReference type="EMBL" id="FQXT01000006">
    <property type="protein sequence ID" value="SHI24909.1"/>
    <property type="molecule type" value="Genomic_DNA"/>
</dbReference>
<gene>
    <name evidence="1" type="ORF">DSM01_3260</name>
    <name evidence="2" type="ORF">SAMN04487999_3218</name>
</gene>